<keyword evidence="3" id="KW-0862">Zinc</keyword>
<evidence type="ECO:0000256" key="1">
    <source>
        <dbReference type="ARBA" id="ARBA00022723"/>
    </source>
</evidence>
<feature type="compositionally biased region" description="Basic residues" evidence="5">
    <location>
        <begin position="398"/>
        <end position="411"/>
    </location>
</feature>
<dbReference type="InterPro" id="IPR034732">
    <property type="entry name" value="EPHD"/>
</dbReference>
<dbReference type="HOGENOM" id="CLU_592458_0_0_1"/>
<dbReference type="AlphaFoldDB" id="A0C2Q9"/>
<evidence type="ECO:0000313" key="7">
    <source>
        <dbReference type="EMBL" id="CAK65076.1"/>
    </source>
</evidence>
<keyword evidence="1" id="KW-0479">Metal-binding</keyword>
<dbReference type="Gene3D" id="3.30.40.10">
    <property type="entry name" value="Zinc/RING finger domain, C3HC4 (zinc finger)"/>
    <property type="match status" value="1"/>
</dbReference>
<dbReference type="InterPro" id="IPR001965">
    <property type="entry name" value="Znf_PHD"/>
</dbReference>
<evidence type="ECO:0000256" key="4">
    <source>
        <dbReference type="SAM" id="Coils"/>
    </source>
</evidence>
<evidence type="ECO:0000256" key="3">
    <source>
        <dbReference type="ARBA" id="ARBA00022833"/>
    </source>
</evidence>
<name>A0C2Q9_PARTE</name>
<dbReference type="EMBL" id="CT868036">
    <property type="protein sequence ID" value="CAK65076.1"/>
    <property type="molecule type" value="Genomic_DNA"/>
</dbReference>
<reference evidence="7 8" key="1">
    <citation type="journal article" date="2006" name="Nature">
        <title>Global trends of whole-genome duplications revealed by the ciliate Paramecium tetraurelia.</title>
        <authorList>
            <consortium name="Genoscope"/>
            <person name="Aury J.-M."/>
            <person name="Jaillon O."/>
            <person name="Duret L."/>
            <person name="Noel B."/>
            <person name="Jubin C."/>
            <person name="Porcel B.M."/>
            <person name="Segurens B."/>
            <person name="Daubin V."/>
            <person name="Anthouard V."/>
            <person name="Aiach N."/>
            <person name="Arnaiz O."/>
            <person name="Billaut A."/>
            <person name="Beisson J."/>
            <person name="Blanc I."/>
            <person name="Bouhouche K."/>
            <person name="Camara F."/>
            <person name="Duharcourt S."/>
            <person name="Guigo R."/>
            <person name="Gogendeau D."/>
            <person name="Katinka M."/>
            <person name="Keller A.-M."/>
            <person name="Kissmehl R."/>
            <person name="Klotz C."/>
            <person name="Koll F."/>
            <person name="Le Moue A."/>
            <person name="Lepere C."/>
            <person name="Malinsky S."/>
            <person name="Nowacki M."/>
            <person name="Nowak J.K."/>
            <person name="Plattner H."/>
            <person name="Poulain J."/>
            <person name="Ruiz F."/>
            <person name="Serrano V."/>
            <person name="Zagulski M."/>
            <person name="Dessen P."/>
            <person name="Betermier M."/>
            <person name="Weissenbach J."/>
            <person name="Scarpelli C."/>
            <person name="Schachter V."/>
            <person name="Sperling L."/>
            <person name="Meyer E."/>
            <person name="Cohen J."/>
            <person name="Wincker P."/>
        </authorList>
    </citation>
    <scope>NUCLEOTIDE SEQUENCE [LARGE SCALE GENOMIC DNA]</scope>
    <source>
        <strain evidence="7 8">Stock d4-2</strain>
    </source>
</reference>
<sequence>MNLYLEQAAEEIEQAISDADQLLALSKATIQKFTNYLKRKQQEKLDRRFHVNATMDESNSMKQLDKQQLNQLKILEFFNKAHKDIDRQLRELKEMIPSNPQTFIIEDINEQDYTNKQTELKQIQKGNPQETKYFPIFKQAQNGGQKNQNSLNLNQHNQITNQLNNQPQQSQQNVLVFQQQQMNQQQKENNQLKIQSAPQLDLLCDNQKPKLKQTKENKDNKDQTITFGRLQKFSYQKLLYPKKDEGSCIFCGLEANDFNLGPLLQIPSNRNLNEKFDLHEMCGLWSQNLVFFNKQGQCDPSNIDDEVDKSKQTKCFLCSRTGATVCCAVCPEAFHFTCLMKSSSTGKLVESQFKIFCDIHKKKANQNEKTSSEENSQIKRPKKTCYKLNQSKALIKTSPKRSPRRSPKRFKSPSSKQIKISKCILPKDDQEVHQNNLQDLMSQLLKQYETTQQQNSSLIQESDLKLEA</sequence>
<keyword evidence="4" id="KW-0175">Coiled coil</keyword>
<proteinExistence type="predicted"/>
<dbReference type="OMA" id="CFLCSRT"/>
<keyword evidence="8" id="KW-1185">Reference proteome</keyword>
<dbReference type="GO" id="GO:0008270">
    <property type="term" value="F:zinc ion binding"/>
    <property type="evidence" value="ECO:0007669"/>
    <property type="project" value="UniProtKB-KW"/>
</dbReference>
<feature type="region of interest" description="Disordered" evidence="5">
    <location>
        <begin position="395"/>
        <end position="417"/>
    </location>
</feature>
<dbReference type="SUPFAM" id="SSF57903">
    <property type="entry name" value="FYVE/PHD zinc finger"/>
    <property type="match status" value="1"/>
</dbReference>
<dbReference type="SMART" id="SM00249">
    <property type="entry name" value="PHD"/>
    <property type="match status" value="1"/>
</dbReference>
<dbReference type="KEGG" id="ptm:GSPATT00034554001"/>
<feature type="domain" description="PHD-type" evidence="6">
    <location>
        <begin position="245"/>
        <end position="361"/>
    </location>
</feature>
<dbReference type="PROSITE" id="PS51805">
    <property type="entry name" value="EPHD"/>
    <property type="match status" value="1"/>
</dbReference>
<accession>A0C2Q9</accession>
<dbReference type="CDD" id="cd15571">
    <property type="entry name" value="ePHD"/>
    <property type="match status" value="1"/>
</dbReference>
<gene>
    <name evidence="7" type="ORF">GSPATT00034554001</name>
</gene>
<evidence type="ECO:0000313" key="8">
    <source>
        <dbReference type="Proteomes" id="UP000000600"/>
    </source>
</evidence>
<protein>
    <recommendedName>
        <fullName evidence="6">PHD-type domain-containing protein</fullName>
    </recommendedName>
</protein>
<dbReference type="GeneID" id="5018258"/>
<evidence type="ECO:0000259" key="6">
    <source>
        <dbReference type="PROSITE" id="PS51805"/>
    </source>
</evidence>
<dbReference type="RefSeq" id="XP_001432473.1">
    <property type="nucleotide sequence ID" value="XM_001432436.1"/>
</dbReference>
<dbReference type="STRING" id="5888.A0C2Q9"/>
<dbReference type="InterPro" id="IPR011011">
    <property type="entry name" value="Znf_FYVE_PHD"/>
</dbReference>
<keyword evidence="2" id="KW-0863">Zinc-finger</keyword>
<evidence type="ECO:0000256" key="5">
    <source>
        <dbReference type="SAM" id="MobiDB-lite"/>
    </source>
</evidence>
<feature type="coiled-coil region" evidence="4">
    <location>
        <begin position="434"/>
        <end position="461"/>
    </location>
</feature>
<dbReference type="Proteomes" id="UP000000600">
    <property type="component" value="Unassembled WGS sequence"/>
</dbReference>
<dbReference type="OrthoDB" id="308128at2759"/>
<dbReference type="Pfam" id="PF13771">
    <property type="entry name" value="zf-HC5HC2H"/>
    <property type="match status" value="1"/>
</dbReference>
<dbReference type="InParanoid" id="A0C2Q9"/>
<evidence type="ECO:0000256" key="2">
    <source>
        <dbReference type="ARBA" id="ARBA00022771"/>
    </source>
</evidence>
<dbReference type="InterPro" id="IPR013083">
    <property type="entry name" value="Znf_RING/FYVE/PHD"/>
</dbReference>
<organism evidence="7 8">
    <name type="scientific">Paramecium tetraurelia</name>
    <dbReference type="NCBI Taxonomy" id="5888"/>
    <lineage>
        <taxon>Eukaryota</taxon>
        <taxon>Sar</taxon>
        <taxon>Alveolata</taxon>
        <taxon>Ciliophora</taxon>
        <taxon>Intramacronucleata</taxon>
        <taxon>Oligohymenophorea</taxon>
        <taxon>Peniculida</taxon>
        <taxon>Parameciidae</taxon>
        <taxon>Paramecium</taxon>
    </lineage>
</organism>